<evidence type="ECO:0000313" key="2">
    <source>
        <dbReference type="Proteomes" id="UP001348369"/>
    </source>
</evidence>
<gene>
    <name evidence="1" type="ORF">OG835_18420</name>
</gene>
<name>A0ACD4ZKH0_9ACTN</name>
<dbReference type="EMBL" id="CP109109">
    <property type="protein sequence ID" value="WSB98802.1"/>
    <property type="molecule type" value="Genomic_DNA"/>
</dbReference>
<dbReference type="Proteomes" id="UP001348369">
    <property type="component" value="Chromosome"/>
</dbReference>
<proteinExistence type="predicted"/>
<reference evidence="1" key="1">
    <citation type="submission" date="2022-10" db="EMBL/GenBank/DDBJ databases">
        <title>The complete genomes of actinobacterial strains from the NBC collection.</title>
        <authorList>
            <person name="Joergensen T.S."/>
            <person name="Alvarez Arevalo M."/>
            <person name="Sterndorff E.B."/>
            <person name="Faurdal D."/>
            <person name="Vuksanovic O."/>
            <person name="Mourched A.-S."/>
            <person name="Charusanti P."/>
            <person name="Shaw S."/>
            <person name="Blin K."/>
            <person name="Weber T."/>
        </authorList>
    </citation>
    <scope>NUCLEOTIDE SEQUENCE</scope>
    <source>
        <strain evidence="1">NBC 01771</strain>
    </source>
</reference>
<evidence type="ECO:0000313" key="1">
    <source>
        <dbReference type="EMBL" id="WSB98802.1"/>
    </source>
</evidence>
<keyword evidence="2" id="KW-1185">Reference proteome</keyword>
<protein>
    <submittedName>
        <fullName evidence="1">Sigma-70 family RNA polymerase sigma factor</fullName>
    </submittedName>
</protein>
<sequence length="225" mass="24669">MTHALPRPVQRSSRIRTPDRPRTNEETITDWALAAGEGDADAVERFVGALHRDIWRYLAYLSGDPQSADDLTQETFLRALGSLPRFEGRSSARTWLQSIARRSFIDSLRYAAVRPVVSDEVDWCVAAENARPQGVPGFEEGVALAELLASIPTERHDAFMLTQLLGLPYEEAAQVIGCPVGTVRSRVSRARGHLIGMLTAAERSAAERKGPSHRPSVPDLTEAAA</sequence>
<organism evidence="1 2">
    <name type="scientific">Streptomyces scopuliridis</name>
    <dbReference type="NCBI Taxonomy" id="452529"/>
    <lineage>
        <taxon>Bacteria</taxon>
        <taxon>Bacillati</taxon>
        <taxon>Actinomycetota</taxon>
        <taxon>Actinomycetes</taxon>
        <taxon>Kitasatosporales</taxon>
        <taxon>Streptomycetaceae</taxon>
        <taxon>Streptomyces</taxon>
    </lineage>
</organism>
<accession>A0ACD4ZKH0</accession>